<keyword evidence="1" id="KW-1133">Transmembrane helix</keyword>
<keyword evidence="1" id="KW-0472">Membrane</keyword>
<organism evidence="2 3">
    <name type="scientific">Methanolapillus africanus</name>
    <dbReference type="NCBI Taxonomy" id="3028297"/>
    <lineage>
        <taxon>Archaea</taxon>
        <taxon>Methanobacteriati</taxon>
        <taxon>Methanobacteriota</taxon>
        <taxon>Stenosarchaea group</taxon>
        <taxon>Methanomicrobia</taxon>
        <taxon>Methanosarcinales</taxon>
        <taxon>Methanosarcinaceae</taxon>
        <taxon>Methanolapillus</taxon>
    </lineage>
</organism>
<keyword evidence="1" id="KW-0812">Transmembrane</keyword>
<dbReference type="Proteomes" id="UP001271789">
    <property type="component" value="Unassembled WGS sequence"/>
</dbReference>
<comment type="caution">
    <text evidence="2">The sequence shown here is derived from an EMBL/GenBank/DDBJ whole genome shotgun (WGS) entry which is preliminary data.</text>
</comment>
<feature type="transmembrane region" description="Helical" evidence="1">
    <location>
        <begin position="7"/>
        <end position="29"/>
    </location>
</feature>
<accession>A0AAE4MIZ0</accession>
<gene>
    <name evidence="2" type="ORF">MsAg5_13100</name>
</gene>
<sequence>MNTKVIFIMVLFAAVGIISVFSLVMFSAIDDDANASISPDLQTEYDITTKTISTSISLMSFIPYILMLAAFVAAFSIIFFAMRRR</sequence>
<evidence type="ECO:0000313" key="2">
    <source>
        <dbReference type="EMBL" id="MDV0447420.1"/>
    </source>
</evidence>
<keyword evidence="3" id="KW-1185">Reference proteome</keyword>
<reference evidence="2" key="1">
    <citation type="submission" date="2023-06" db="EMBL/GenBank/DDBJ databases">
        <title>Genome sequence of Methanosarcinaceae archaeon Ag5.</title>
        <authorList>
            <person name="Protasov E."/>
            <person name="Platt K."/>
            <person name="Poehlein A."/>
            <person name="Daniel R."/>
            <person name="Brune A."/>
        </authorList>
    </citation>
    <scope>NUCLEOTIDE SEQUENCE</scope>
    <source>
        <strain evidence="2">Ag5</strain>
    </source>
</reference>
<dbReference type="EMBL" id="JAWDKD010000019">
    <property type="protein sequence ID" value="MDV0447420.1"/>
    <property type="molecule type" value="Genomic_DNA"/>
</dbReference>
<dbReference type="RefSeq" id="WP_338099857.1">
    <property type="nucleotide sequence ID" value="NZ_JAWDKD010000019.1"/>
</dbReference>
<proteinExistence type="predicted"/>
<dbReference type="AlphaFoldDB" id="A0AAE4MIZ0"/>
<name>A0AAE4MIZ0_9EURY</name>
<protein>
    <submittedName>
        <fullName evidence="2">Uncharacterized protein</fullName>
    </submittedName>
</protein>
<evidence type="ECO:0000313" key="3">
    <source>
        <dbReference type="Proteomes" id="UP001271789"/>
    </source>
</evidence>
<feature type="transmembrane region" description="Helical" evidence="1">
    <location>
        <begin position="61"/>
        <end position="82"/>
    </location>
</feature>
<evidence type="ECO:0000256" key="1">
    <source>
        <dbReference type="SAM" id="Phobius"/>
    </source>
</evidence>